<dbReference type="PANTHER" id="PTHR10972">
    <property type="entry name" value="OXYSTEROL-BINDING PROTEIN-RELATED"/>
    <property type="match status" value="1"/>
</dbReference>
<feature type="region of interest" description="Disordered" evidence="3">
    <location>
        <begin position="190"/>
        <end position="231"/>
    </location>
</feature>
<accession>B6K2A7</accession>
<name>B6K2A7_SCHJY</name>
<dbReference type="GeneID" id="7050020"/>
<dbReference type="Pfam" id="PF01237">
    <property type="entry name" value="Oxysterol_BP"/>
    <property type="match status" value="2"/>
</dbReference>
<dbReference type="VEuPathDB" id="FungiDB:SJAG_02375"/>
<dbReference type="OrthoDB" id="48057at2759"/>
<reference evidence="4 6" key="1">
    <citation type="journal article" date="2011" name="Science">
        <title>Comparative functional genomics of the fission yeasts.</title>
        <authorList>
            <person name="Rhind N."/>
            <person name="Chen Z."/>
            <person name="Yassour M."/>
            <person name="Thompson D.A."/>
            <person name="Haas B.J."/>
            <person name="Habib N."/>
            <person name="Wapinski I."/>
            <person name="Roy S."/>
            <person name="Lin M.F."/>
            <person name="Heiman D.I."/>
            <person name="Young S.K."/>
            <person name="Furuya K."/>
            <person name="Guo Y."/>
            <person name="Pidoux A."/>
            <person name="Chen H.M."/>
            <person name="Robbertse B."/>
            <person name="Goldberg J.M."/>
            <person name="Aoki K."/>
            <person name="Bayne E.H."/>
            <person name="Berlin A.M."/>
            <person name="Desjardins C.A."/>
            <person name="Dobbs E."/>
            <person name="Dukaj L."/>
            <person name="Fan L."/>
            <person name="FitzGerald M.G."/>
            <person name="French C."/>
            <person name="Gujja S."/>
            <person name="Hansen K."/>
            <person name="Keifenheim D."/>
            <person name="Levin J.Z."/>
            <person name="Mosher R.A."/>
            <person name="Mueller C.A."/>
            <person name="Pfiffner J."/>
            <person name="Priest M."/>
            <person name="Russ C."/>
            <person name="Smialowska A."/>
            <person name="Swoboda P."/>
            <person name="Sykes S.M."/>
            <person name="Vaughn M."/>
            <person name="Vengrova S."/>
            <person name="Yoder R."/>
            <person name="Zeng Q."/>
            <person name="Allshire R."/>
            <person name="Baulcombe D."/>
            <person name="Birren B.W."/>
            <person name="Brown W."/>
            <person name="Ekwall K."/>
            <person name="Kellis M."/>
            <person name="Leatherwood J."/>
            <person name="Levin H."/>
            <person name="Margalit H."/>
            <person name="Martienssen R."/>
            <person name="Nieduszynski C.A."/>
            <person name="Spatafora J.W."/>
            <person name="Friedman N."/>
            <person name="Dalgaard J.Z."/>
            <person name="Baumann P."/>
            <person name="Niki H."/>
            <person name="Regev A."/>
            <person name="Nusbaum C."/>
        </authorList>
    </citation>
    <scope>NUCLEOTIDE SEQUENCE [LARGE SCALE GENOMIC DNA]</scope>
    <source>
        <strain evidence="6">yFS275 / FY16936</strain>
    </source>
</reference>
<evidence type="ECO:0000256" key="3">
    <source>
        <dbReference type="SAM" id="MobiDB-lite"/>
    </source>
</evidence>
<dbReference type="OMA" id="WNYLDAP"/>
<proteinExistence type="inferred from homology"/>
<dbReference type="GO" id="GO:0061024">
    <property type="term" value="P:membrane organization"/>
    <property type="evidence" value="ECO:0007669"/>
    <property type="project" value="UniProtKB-ARBA"/>
</dbReference>
<evidence type="ECO:0000313" key="5">
    <source>
        <dbReference type="JaponicusDB" id="SJAG_02375"/>
    </source>
</evidence>
<dbReference type="GO" id="GO:0005829">
    <property type="term" value="C:cytosol"/>
    <property type="evidence" value="ECO:0000318"/>
    <property type="project" value="GO_Central"/>
</dbReference>
<dbReference type="eggNOG" id="KOG2210">
    <property type="taxonomic scope" value="Eukaryota"/>
</dbReference>
<dbReference type="EMBL" id="KE651166">
    <property type="protein sequence ID" value="EEB07288.1"/>
    <property type="molecule type" value="Genomic_DNA"/>
</dbReference>
<comment type="similarity">
    <text evidence="1 2">Belongs to the OSBP family.</text>
</comment>
<dbReference type="GO" id="GO:0016020">
    <property type="term" value="C:membrane"/>
    <property type="evidence" value="ECO:0000318"/>
    <property type="project" value="GO_Central"/>
</dbReference>
<evidence type="ECO:0000313" key="4">
    <source>
        <dbReference type="EMBL" id="EEB07288.1"/>
    </source>
</evidence>
<keyword evidence="6" id="KW-1185">Reference proteome</keyword>
<feature type="compositionally biased region" description="Low complexity" evidence="3">
    <location>
        <begin position="211"/>
        <end position="231"/>
    </location>
</feature>
<dbReference type="Gene3D" id="3.30.70.3490">
    <property type="match status" value="1"/>
</dbReference>
<sequence>MFSSKKKAAKAEKRAAVKKENSPQTYKELTEEYGEVEGTQKEESKFKLILSILRQCIGVKDLATFRFSLPSQLLEPVGNLEYWNYVDRPDYFAVMGDAEDEVGRMLGVLRWWFTKDIRFVRGRVVKPYNSTLGEFFRCRWVINEPAVRDDETIDPSSSQLNVLANPSTESTKYLEGNNYRKAVDTTAAPSGRLSRLSRQTAGSRASKPLRDSNSSNDGGSSTRYSTGSSSSSTAQEHVVVFMAEQTCHHPPVSAYYVCCPSKGVEVYGLDQIAAKFTGGSIRVLPGGHNRGVYVRFPERDNEEYLCTHPSGSVGGVLRGNMHINMHDSTFITCPKTGLKVILTYTEESWLGKPKSLVNGVIFKYDPKDDKYHTIKSVPSSLILAKFHGSWRNCIFYELAEEKKTRVLVDINELDMVRKNCPPLDEQLPFESRKIWFPVTENIFLKRYSKATREKIAIEDEQRKLAAEREKNNQKWVPRFFEEGDNEGRPTLSKAGRVALQRMIEGDTVLDDLVKL</sequence>
<evidence type="ECO:0000313" key="6">
    <source>
        <dbReference type="Proteomes" id="UP000001744"/>
    </source>
</evidence>
<dbReference type="InterPro" id="IPR037239">
    <property type="entry name" value="OSBP_sf"/>
</dbReference>
<dbReference type="RefSeq" id="XP_002173581.1">
    <property type="nucleotide sequence ID" value="XM_002173545.2"/>
</dbReference>
<dbReference type="SUPFAM" id="SSF144000">
    <property type="entry name" value="Oxysterol-binding protein-like"/>
    <property type="match status" value="1"/>
</dbReference>
<evidence type="ECO:0000256" key="2">
    <source>
        <dbReference type="RuleBase" id="RU003844"/>
    </source>
</evidence>
<dbReference type="JaponicusDB" id="SJAG_02375">
    <property type="gene designation" value="oss1"/>
</dbReference>
<dbReference type="AlphaFoldDB" id="B6K2A7"/>
<evidence type="ECO:0000256" key="1">
    <source>
        <dbReference type="ARBA" id="ARBA00008842"/>
    </source>
</evidence>
<protein>
    <submittedName>
        <fullName evidence="4">Oxysterol binding protein</fullName>
    </submittedName>
</protein>
<dbReference type="HOGENOM" id="CLU_029722_0_0_1"/>
<dbReference type="Proteomes" id="UP000001744">
    <property type="component" value="Unassembled WGS sequence"/>
</dbReference>
<gene>
    <name evidence="5" type="primary">oss1</name>
    <name evidence="4" type="ORF">SJAG_02375</name>
</gene>
<dbReference type="GO" id="GO:0032934">
    <property type="term" value="F:sterol binding"/>
    <property type="evidence" value="ECO:0000318"/>
    <property type="project" value="GO_Central"/>
</dbReference>
<feature type="region of interest" description="Disordered" evidence="3">
    <location>
        <begin position="1"/>
        <end position="24"/>
    </location>
</feature>
<dbReference type="STRING" id="402676.B6K2A7"/>
<dbReference type="PANTHER" id="PTHR10972:SF212">
    <property type="entry name" value="OXYSTEROL-BINDING PROTEIN-LIKE PROTEIN 1"/>
    <property type="match status" value="1"/>
</dbReference>
<dbReference type="InterPro" id="IPR018494">
    <property type="entry name" value="Oxysterol-bd_CS"/>
</dbReference>
<organism evidence="4 6">
    <name type="scientific">Schizosaccharomyces japonicus (strain yFS275 / FY16936)</name>
    <name type="common">Fission yeast</name>
    <dbReference type="NCBI Taxonomy" id="402676"/>
    <lineage>
        <taxon>Eukaryota</taxon>
        <taxon>Fungi</taxon>
        <taxon>Dikarya</taxon>
        <taxon>Ascomycota</taxon>
        <taxon>Taphrinomycotina</taxon>
        <taxon>Schizosaccharomycetes</taxon>
        <taxon>Schizosaccharomycetales</taxon>
        <taxon>Schizosaccharomycetaceae</taxon>
        <taxon>Schizosaccharomyces</taxon>
    </lineage>
</organism>
<feature type="compositionally biased region" description="Basic and acidic residues" evidence="3">
    <location>
        <begin position="9"/>
        <end position="21"/>
    </location>
</feature>
<dbReference type="Gene3D" id="2.40.160.120">
    <property type="match status" value="1"/>
</dbReference>
<dbReference type="InterPro" id="IPR000648">
    <property type="entry name" value="Oxysterol-bd"/>
</dbReference>
<dbReference type="PROSITE" id="PS01013">
    <property type="entry name" value="OSBP"/>
    <property type="match status" value="1"/>
</dbReference>